<protein>
    <submittedName>
        <fullName evidence="2">Uncharacterized protein</fullName>
    </submittedName>
</protein>
<proteinExistence type="predicted"/>
<feature type="transmembrane region" description="Helical" evidence="1">
    <location>
        <begin position="12"/>
        <end position="33"/>
    </location>
</feature>
<reference evidence="2" key="2">
    <citation type="journal article" date="2015" name="Data Brief">
        <title>Shoot transcriptome of the giant reed, Arundo donax.</title>
        <authorList>
            <person name="Barrero R.A."/>
            <person name="Guerrero F.D."/>
            <person name="Moolhuijzen P."/>
            <person name="Goolsby J.A."/>
            <person name="Tidwell J."/>
            <person name="Bellgard S.E."/>
            <person name="Bellgard M.I."/>
        </authorList>
    </citation>
    <scope>NUCLEOTIDE SEQUENCE</scope>
    <source>
        <tissue evidence="2">Shoot tissue taken approximately 20 cm above the soil surface</tissue>
    </source>
</reference>
<name>A0A0A8Z3T5_ARUDO</name>
<reference evidence="2" key="1">
    <citation type="submission" date="2014-09" db="EMBL/GenBank/DDBJ databases">
        <authorList>
            <person name="Magalhaes I.L.F."/>
            <person name="Oliveira U."/>
            <person name="Santos F.R."/>
            <person name="Vidigal T.H.D.A."/>
            <person name="Brescovit A.D."/>
            <person name="Santos A.J."/>
        </authorList>
    </citation>
    <scope>NUCLEOTIDE SEQUENCE</scope>
    <source>
        <tissue evidence="2">Shoot tissue taken approximately 20 cm above the soil surface</tissue>
    </source>
</reference>
<accession>A0A0A8Z3T5</accession>
<keyword evidence="1" id="KW-0472">Membrane</keyword>
<keyword evidence="1" id="KW-0812">Transmembrane</keyword>
<organism evidence="2">
    <name type="scientific">Arundo donax</name>
    <name type="common">Giant reed</name>
    <name type="synonym">Donax arundinaceus</name>
    <dbReference type="NCBI Taxonomy" id="35708"/>
    <lineage>
        <taxon>Eukaryota</taxon>
        <taxon>Viridiplantae</taxon>
        <taxon>Streptophyta</taxon>
        <taxon>Embryophyta</taxon>
        <taxon>Tracheophyta</taxon>
        <taxon>Spermatophyta</taxon>
        <taxon>Magnoliopsida</taxon>
        <taxon>Liliopsida</taxon>
        <taxon>Poales</taxon>
        <taxon>Poaceae</taxon>
        <taxon>PACMAD clade</taxon>
        <taxon>Arundinoideae</taxon>
        <taxon>Arundineae</taxon>
        <taxon>Arundo</taxon>
    </lineage>
</organism>
<dbReference type="AlphaFoldDB" id="A0A0A8Z3T5"/>
<dbReference type="EMBL" id="GBRH01268393">
    <property type="protein sequence ID" value="JAD29502.1"/>
    <property type="molecule type" value="Transcribed_RNA"/>
</dbReference>
<evidence type="ECO:0000313" key="2">
    <source>
        <dbReference type="EMBL" id="JAD29502.1"/>
    </source>
</evidence>
<sequence>MPRYPWFFAPLNHIIMLFSNYCSAIFPCVLCAFQIHICNL</sequence>
<evidence type="ECO:0000256" key="1">
    <source>
        <dbReference type="SAM" id="Phobius"/>
    </source>
</evidence>
<keyword evidence="1" id="KW-1133">Transmembrane helix</keyword>